<dbReference type="GO" id="GO:0005634">
    <property type="term" value="C:nucleus"/>
    <property type="evidence" value="ECO:0007669"/>
    <property type="project" value="TreeGrafter"/>
</dbReference>
<dbReference type="AlphaFoldDB" id="A0A0M3KBG4"/>
<comment type="similarity">
    <text evidence="2">Belongs to the methyltransferase superfamily. Trimethylguanosine synthase family.</text>
</comment>
<evidence type="ECO:0000256" key="6">
    <source>
        <dbReference type="ARBA" id="ARBA00049075"/>
    </source>
</evidence>
<dbReference type="WBParaSite" id="ASIM_0001831101-mRNA-1">
    <property type="protein sequence ID" value="ASIM_0001831101-mRNA-1"/>
    <property type="gene ID" value="ASIM_0001831101"/>
</dbReference>
<dbReference type="PANTHER" id="PTHR14741:SF32">
    <property type="entry name" value="TRIMETHYLGUANOSINE SYNTHASE"/>
    <property type="match status" value="1"/>
</dbReference>
<keyword evidence="9" id="KW-1185">Reference proteome</keyword>
<dbReference type="GO" id="GO:0071164">
    <property type="term" value="F:RNA cap trimethylguanosine synthase activity"/>
    <property type="evidence" value="ECO:0007669"/>
    <property type="project" value="TreeGrafter"/>
</dbReference>
<proteinExistence type="inferred from homology"/>
<comment type="catalytic activity">
    <reaction evidence="4">
        <text>a 5'-end (N(7)-methyl 5'-triphosphoguanosine)-ribonucleoside in snoRNA + S-adenosyl-L-methionine = a 5'-end (N(2),N(7)-dimethyl 5'-triphosphoguanosine)-ribonucleoside in snoRNA + S-adenosyl-L-homocysteine + H(+)</text>
        <dbReference type="Rhea" id="RHEA:78475"/>
        <dbReference type="Rhea" id="RHEA-COMP:19086"/>
        <dbReference type="Rhea" id="RHEA-COMP:19088"/>
        <dbReference type="ChEBI" id="CHEBI:15378"/>
        <dbReference type="ChEBI" id="CHEBI:57856"/>
        <dbReference type="ChEBI" id="CHEBI:59789"/>
        <dbReference type="ChEBI" id="CHEBI:156461"/>
        <dbReference type="ChEBI" id="CHEBI:172880"/>
    </reaction>
    <physiologicalReaction direction="left-to-right" evidence="4">
        <dbReference type="Rhea" id="RHEA:78476"/>
    </physiologicalReaction>
</comment>
<evidence type="ECO:0000256" key="7">
    <source>
        <dbReference type="ARBA" id="ARBA00049790"/>
    </source>
</evidence>
<organism evidence="10">
    <name type="scientific">Anisakis simplex</name>
    <name type="common">Herring worm</name>
    <dbReference type="NCBI Taxonomy" id="6269"/>
    <lineage>
        <taxon>Eukaryota</taxon>
        <taxon>Metazoa</taxon>
        <taxon>Ecdysozoa</taxon>
        <taxon>Nematoda</taxon>
        <taxon>Chromadorea</taxon>
        <taxon>Rhabditida</taxon>
        <taxon>Spirurina</taxon>
        <taxon>Ascaridomorpha</taxon>
        <taxon>Ascaridoidea</taxon>
        <taxon>Anisakidae</taxon>
        <taxon>Anisakis</taxon>
        <taxon>Anisakis simplex complex</taxon>
    </lineage>
</organism>
<sequence>IAIDLDPVRLRCAAQNAKVYGVADRINFICTDFFHFAQSPRLWSMATPFSNEDGECDTNQNDRCAEGVIDAIFLSPPWGGPSYLKMKEFDLNTHLTPNGFDIFNAAKKITSNIAYFLPRQTTVGQLVSLAGPGGSCEIEQNLLNTKIKAITAYYGNLVTGRCDDVLK</sequence>
<evidence type="ECO:0000256" key="3">
    <source>
        <dbReference type="ARBA" id="ARBA00047418"/>
    </source>
</evidence>
<accession>A0A0M3KBG4</accession>
<dbReference type="Gene3D" id="3.40.50.150">
    <property type="entry name" value="Vaccinia Virus protein VP39"/>
    <property type="match status" value="1"/>
</dbReference>
<gene>
    <name evidence="8" type="ORF">ASIM_LOCUS17712</name>
</gene>
<dbReference type="InterPro" id="IPR029063">
    <property type="entry name" value="SAM-dependent_MTases_sf"/>
</dbReference>
<dbReference type="Pfam" id="PF09445">
    <property type="entry name" value="Methyltransf_15"/>
    <property type="match status" value="1"/>
</dbReference>
<dbReference type="InterPro" id="IPR019012">
    <property type="entry name" value="RNA_cap_Gua-N2-MeTrfase"/>
</dbReference>
<reference evidence="10" key="1">
    <citation type="submission" date="2017-02" db="UniProtKB">
        <authorList>
            <consortium name="WormBaseParasite"/>
        </authorList>
    </citation>
    <scope>IDENTIFICATION</scope>
</reference>
<comment type="catalytic activity">
    <reaction evidence="5">
        <text>a 5'-end (N(2),N(7)-dimethyl 5'-triphosphoguanosine)-ribonucleoside in snRNA + S-adenosyl-L-methionine = a 5'-end (N(2),N(2),N(7)-trimethyl 5'-triphosphoguanosine)-ribonucleoside in snRNA + S-adenosyl-L-homocysteine + H(+)</text>
        <dbReference type="Rhea" id="RHEA:78479"/>
        <dbReference type="Rhea" id="RHEA-COMP:19087"/>
        <dbReference type="Rhea" id="RHEA-COMP:19089"/>
        <dbReference type="ChEBI" id="CHEBI:15378"/>
        <dbReference type="ChEBI" id="CHEBI:57856"/>
        <dbReference type="ChEBI" id="CHEBI:59789"/>
        <dbReference type="ChEBI" id="CHEBI:167623"/>
        <dbReference type="ChEBI" id="CHEBI:172880"/>
    </reaction>
    <physiologicalReaction direction="left-to-right" evidence="5">
        <dbReference type="Rhea" id="RHEA:78480"/>
    </physiologicalReaction>
</comment>
<evidence type="ECO:0000256" key="2">
    <source>
        <dbReference type="ARBA" id="ARBA00025783"/>
    </source>
</evidence>
<dbReference type="OrthoDB" id="194443at2759"/>
<comment type="catalytic activity">
    <reaction evidence="6">
        <text>a 5'-end (N(7)-methyl 5'-triphosphoguanosine)-ribonucleoside in snRNA + S-adenosyl-L-methionine = a 5'-end (N(2),N(7)-dimethyl 5'-triphosphoguanosine)-ribonucleoside in snRNA + S-adenosyl-L-homocysteine + H(+)</text>
        <dbReference type="Rhea" id="RHEA:78471"/>
        <dbReference type="Rhea" id="RHEA-COMP:19085"/>
        <dbReference type="Rhea" id="RHEA-COMP:19087"/>
        <dbReference type="ChEBI" id="CHEBI:15378"/>
        <dbReference type="ChEBI" id="CHEBI:57856"/>
        <dbReference type="ChEBI" id="CHEBI:59789"/>
        <dbReference type="ChEBI" id="CHEBI:156461"/>
        <dbReference type="ChEBI" id="CHEBI:172880"/>
    </reaction>
    <physiologicalReaction direction="left-to-right" evidence="6">
        <dbReference type="Rhea" id="RHEA:78472"/>
    </physiologicalReaction>
</comment>
<name>A0A0M3KBG4_ANISI</name>
<protein>
    <recommendedName>
        <fullName evidence="1">Trimethylguanosine synthase</fullName>
    </recommendedName>
    <alternativeName>
        <fullName evidence="7">Cap-specific guanine-N(2) methyltransferase</fullName>
    </alternativeName>
</protein>
<dbReference type="Proteomes" id="UP000267096">
    <property type="component" value="Unassembled WGS sequence"/>
</dbReference>
<dbReference type="EMBL" id="UYRR01034480">
    <property type="protein sequence ID" value="VDK61190.1"/>
    <property type="molecule type" value="Genomic_DNA"/>
</dbReference>
<reference evidence="8 9" key="2">
    <citation type="submission" date="2018-11" db="EMBL/GenBank/DDBJ databases">
        <authorList>
            <consortium name="Pathogen Informatics"/>
        </authorList>
    </citation>
    <scope>NUCLEOTIDE SEQUENCE [LARGE SCALE GENOMIC DNA]</scope>
</reference>
<evidence type="ECO:0000256" key="1">
    <source>
        <dbReference type="ARBA" id="ARBA00018517"/>
    </source>
</evidence>
<evidence type="ECO:0000313" key="9">
    <source>
        <dbReference type="Proteomes" id="UP000267096"/>
    </source>
</evidence>
<evidence type="ECO:0000313" key="10">
    <source>
        <dbReference type="WBParaSite" id="ASIM_0001831101-mRNA-1"/>
    </source>
</evidence>
<evidence type="ECO:0000256" key="5">
    <source>
        <dbReference type="ARBA" id="ARBA00048763"/>
    </source>
</evidence>
<dbReference type="SUPFAM" id="SSF53335">
    <property type="entry name" value="S-adenosyl-L-methionine-dependent methyltransferases"/>
    <property type="match status" value="1"/>
</dbReference>
<evidence type="ECO:0000256" key="4">
    <source>
        <dbReference type="ARBA" id="ARBA00048740"/>
    </source>
</evidence>
<comment type="catalytic activity">
    <reaction evidence="3">
        <text>a 5'-end (N(2),N(7)-dimethyl 5'-triphosphoguanosine)-ribonucleoside in snoRNA + S-adenosyl-L-methionine = a 5'-end (N(2),N(2),N(7)-trimethyl 5'-triphosphoguanosine)-ribonucleoside in snoRNA + S-adenosyl-L-homocysteine + H(+)</text>
        <dbReference type="Rhea" id="RHEA:78507"/>
        <dbReference type="Rhea" id="RHEA-COMP:19088"/>
        <dbReference type="Rhea" id="RHEA-COMP:19090"/>
        <dbReference type="ChEBI" id="CHEBI:15378"/>
        <dbReference type="ChEBI" id="CHEBI:57856"/>
        <dbReference type="ChEBI" id="CHEBI:59789"/>
        <dbReference type="ChEBI" id="CHEBI:167623"/>
        <dbReference type="ChEBI" id="CHEBI:172880"/>
    </reaction>
    <physiologicalReaction direction="left-to-right" evidence="3">
        <dbReference type="Rhea" id="RHEA:78508"/>
    </physiologicalReaction>
</comment>
<evidence type="ECO:0000313" key="8">
    <source>
        <dbReference type="EMBL" id="VDK61190.1"/>
    </source>
</evidence>
<dbReference type="PANTHER" id="PTHR14741">
    <property type="entry name" value="S-ADENOSYLMETHIONINE-DEPENDENT METHYLTRANSFERASE RELATED"/>
    <property type="match status" value="1"/>
</dbReference>